<dbReference type="SUPFAM" id="SSF53254">
    <property type="entry name" value="Phosphoglycerate mutase-like"/>
    <property type="match status" value="1"/>
</dbReference>
<dbReference type="OrthoDB" id="6509975at2759"/>
<dbReference type="AlphaFoldDB" id="A0A6A6U8M0"/>
<accession>A0A6A6U8M0</accession>
<dbReference type="InterPro" id="IPR029033">
    <property type="entry name" value="His_PPase_superfam"/>
</dbReference>
<dbReference type="PROSITE" id="PS00616">
    <property type="entry name" value="HIS_ACID_PHOSPHAT_1"/>
    <property type="match status" value="1"/>
</dbReference>
<keyword evidence="4" id="KW-0732">Signal</keyword>
<dbReference type="Proteomes" id="UP000799302">
    <property type="component" value="Unassembled WGS sequence"/>
</dbReference>
<feature type="signal peptide" evidence="4">
    <location>
        <begin position="1"/>
        <end position="17"/>
    </location>
</feature>
<name>A0A6A6U8M0_9PEZI</name>
<feature type="chain" id="PRO_5025548233" description="3-phytase" evidence="4">
    <location>
        <begin position="18"/>
        <end position="556"/>
    </location>
</feature>
<evidence type="ECO:0000256" key="1">
    <source>
        <dbReference type="ARBA" id="ARBA00005375"/>
    </source>
</evidence>
<dbReference type="Pfam" id="PF00328">
    <property type="entry name" value="His_Phos_2"/>
    <property type="match status" value="1"/>
</dbReference>
<dbReference type="CDD" id="cd07061">
    <property type="entry name" value="HP_HAP_like"/>
    <property type="match status" value="1"/>
</dbReference>
<evidence type="ECO:0000256" key="3">
    <source>
        <dbReference type="ARBA" id="ARBA00022801"/>
    </source>
</evidence>
<dbReference type="EMBL" id="MU004236">
    <property type="protein sequence ID" value="KAF2668320.1"/>
    <property type="molecule type" value="Genomic_DNA"/>
</dbReference>
<dbReference type="PROSITE" id="PS00778">
    <property type="entry name" value="HIS_ACID_PHOSPHAT_2"/>
    <property type="match status" value="1"/>
</dbReference>
<dbReference type="InterPro" id="IPR033379">
    <property type="entry name" value="Acid_Pase_AS"/>
</dbReference>
<dbReference type="GO" id="GO:0016158">
    <property type="term" value="F:inositol hexakisphosphate 3-phosphatase activity"/>
    <property type="evidence" value="ECO:0007669"/>
    <property type="project" value="UniProtKB-EC"/>
</dbReference>
<dbReference type="GO" id="GO:0003993">
    <property type="term" value="F:acid phosphatase activity"/>
    <property type="evidence" value="ECO:0007669"/>
    <property type="project" value="TreeGrafter"/>
</dbReference>
<comment type="similarity">
    <text evidence="1">Belongs to the histidine acid phosphatase family.</text>
</comment>
<sequence length="556" mass="60369">MIFEIALVFASIGCAQASWIDGAWLGKRQATATSASSTATPAYFQTVPELLAGPTPTGDAPFLPEYNPAPFPSVSYIPPQPLETQVPISGNTANNNIFQLFGQLSHYFANPTGFGANEYRLPAGANISAVYTLHRHGSRYPTTGSGAPTTGAKIINATGTFNATGSLAFLNTWKYQLGAEILVPIGKQELFDSGVSHYYNYGHLYPNNGSKIIVRSTTQDRMTQSAEYFLAGFFGLTWTQNATLELIIEQNGFNNSLAGYYDCPNNNNATLAYGNLALTQWSNIYLANATSRINSMISGKLNFTVSDVYNMQSLCAYETVALGYSPFCGLFTYDEWQGYEYSVDINFYGNNMFGGPSSRGTGIGWVLETVARIQHKFVSSAQGPLNYTLDSMASTFPTNQALNFDFTHDTNIAAILTAFGLTQFAPFLPATAIQNNRSLIVSHMEPFGARLDIEIIQAPKPVSASRNGTAATDYASGNATTYVHFLLNQRTIPLGASWSQCGNRTDGWCEMGAFLNTMSTKFTESQFQYACFGSYPNVTYSASGVTNGVPQVPQKK</sequence>
<dbReference type="Gene3D" id="3.40.50.1240">
    <property type="entry name" value="Phosphoglycerate mutase-like"/>
    <property type="match status" value="1"/>
</dbReference>
<protein>
    <recommendedName>
        <fullName evidence="2">3-phytase</fullName>
        <ecNumber evidence="2">3.1.3.8</ecNumber>
    </recommendedName>
</protein>
<organism evidence="5 6">
    <name type="scientific">Microthyrium microscopicum</name>
    <dbReference type="NCBI Taxonomy" id="703497"/>
    <lineage>
        <taxon>Eukaryota</taxon>
        <taxon>Fungi</taxon>
        <taxon>Dikarya</taxon>
        <taxon>Ascomycota</taxon>
        <taxon>Pezizomycotina</taxon>
        <taxon>Dothideomycetes</taxon>
        <taxon>Dothideomycetes incertae sedis</taxon>
        <taxon>Microthyriales</taxon>
        <taxon>Microthyriaceae</taxon>
        <taxon>Microthyrium</taxon>
    </lineage>
</organism>
<reference evidence="5" key="1">
    <citation type="journal article" date="2020" name="Stud. Mycol.">
        <title>101 Dothideomycetes genomes: a test case for predicting lifestyles and emergence of pathogens.</title>
        <authorList>
            <person name="Haridas S."/>
            <person name="Albert R."/>
            <person name="Binder M."/>
            <person name="Bloem J."/>
            <person name="Labutti K."/>
            <person name="Salamov A."/>
            <person name="Andreopoulos B."/>
            <person name="Baker S."/>
            <person name="Barry K."/>
            <person name="Bills G."/>
            <person name="Bluhm B."/>
            <person name="Cannon C."/>
            <person name="Castanera R."/>
            <person name="Culley D."/>
            <person name="Daum C."/>
            <person name="Ezra D."/>
            <person name="Gonzalez J."/>
            <person name="Henrissat B."/>
            <person name="Kuo A."/>
            <person name="Liang C."/>
            <person name="Lipzen A."/>
            <person name="Lutzoni F."/>
            <person name="Magnuson J."/>
            <person name="Mondo S."/>
            <person name="Nolan M."/>
            <person name="Ohm R."/>
            <person name="Pangilinan J."/>
            <person name="Park H.-J."/>
            <person name="Ramirez L."/>
            <person name="Alfaro M."/>
            <person name="Sun H."/>
            <person name="Tritt A."/>
            <person name="Yoshinaga Y."/>
            <person name="Zwiers L.-H."/>
            <person name="Turgeon B."/>
            <person name="Goodwin S."/>
            <person name="Spatafora J."/>
            <person name="Crous P."/>
            <person name="Grigoriev I."/>
        </authorList>
    </citation>
    <scope>NUCLEOTIDE SEQUENCE</scope>
    <source>
        <strain evidence="5">CBS 115976</strain>
    </source>
</reference>
<evidence type="ECO:0000256" key="2">
    <source>
        <dbReference type="ARBA" id="ARBA00012632"/>
    </source>
</evidence>
<proteinExistence type="inferred from homology"/>
<keyword evidence="6" id="KW-1185">Reference proteome</keyword>
<dbReference type="EC" id="3.1.3.8" evidence="2"/>
<dbReference type="PANTHER" id="PTHR20963:SF43">
    <property type="entry name" value="PUTATIVE (AFU_ORTHOLOGUE AFUA_7G01240)-RELATED"/>
    <property type="match status" value="1"/>
</dbReference>
<evidence type="ECO:0000256" key="4">
    <source>
        <dbReference type="SAM" id="SignalP"/>
    </source>
</evidence>
<evidence type="ECO:0000313" key="6">
    <source>
        <dbReference type="Proteomes" id="UP000799302"/>
    </source>
</evidence>
<dbReference type="PANTHER" id="PTHR20963">
    <property type="entry name" value="MULTIPLE INOSITOL POLYPHOSPHATE PHOSPHATASE-RELATED"/>
    <property type="match status" value="1"/>
</dbReference>
<gene>
    <name evidence="5" type="ORF">BT63DRAFT_402199</name>
</gene>
<evidence type="ECO:0000313" key="5">
    <source>
        <dbReference type="EMBL" id="KAF2668320.1"/>
    </source>
</evidence>
<dbReference type="InterPro" id="IPR000560">
    <property type="entry name" value="His_Pase_clade-2"/>
</dbReference>
<keyword evidence="3" id="KW-0378">Hydrolase</keyword>